<dbReference type="Pfam" id="PF00381">
    <property type="entry name" value="PTS-HPr"/>
    <property type="match status" value="1"/>
</dbReference>
<feature type="domain" description="HPr" evidence="1">
    <location>
        <begin position="1"/>
        <end position="88"/>
    </location>
</feature>
<name>A0ABT5V8P4_9BACI</name>
<keyword evidence="3" id="KW-1185">Reference proteome</keyword>
<comment type="caution">
    <text evidence="2">The sequence shown here is derived from an EMBL/GenBank/DDBJ whole genome shotgun (WGS) entry which is preliminary data.</text>
</comment>
<reference evidence="2" key="1">
    <citation type="submission" date="2024-05" db="EMBL/GenBank/DDBJ databases">
        <title>Alkalihalobacillus sp. strain MEB203 novel alkaliphilic bacterium from Lonar Lake, India.</title>
        <authorList>
            <person name="Joshi A."/>
            <person name="Thite S."/>
            <person name="Mengade P."/>
        </authorList>
    </citation>
    <scope>NUCLEOTIDE SEQUENCE</scope>
    <source>
        <strain evidence="2">MEB 203</strain>
    </source>
</reference>
<gene>
    <name evidence="2" type="ORF">N7Z68_00235</name>
</gene>
<dbReference type="SUPFAM" id="SSF55594">
    <property type="entry name" value="HPr-like"/>
    <property type="match status" value="1"/>
</dbReference>
<dbReference type="PROSITE" id="PS51350">
    <property type="entry name" value="PTS_HPR_DOM"/>
    <property type="match status" value="1"/>
</dbReference>
<proteinExistence type="predicted"/>
<protein>
    <submittedName>
        <fullName evidence="2">HPr family phosphocarrier protein</fullName>
    </submittedName>
</protein>
<sequence length="88" mass="9840">MSEISYKEITINLSEDRTIIELSKIIQPFQAEIYLRKLLRGNPIEVNLKSFLGLITMNLQNGDAITVKAVGKDSDEAVQAVVDYLTQA</sequence>
<accession>A0ABT5V8P4</accession>
<organism evidence="2 3">
    <name type="scientific">Alkalihalobacterium chitinilyticum</name>
    <dbReference type="NCBI Taxonomy" id="2980103"/>
    <lineage>
        <taxon>Bacteria</taxon>
        <taxon>Bacillati</taxon>
        <taxon>Bacillota</taxon>
        <taxon>Bacilli</taxon>
        <taxon>Bacillales</taxon>
        <taxon>Bacillaceae</taxon>
        <taxon>Alkalihalobacterium</taxon>
    </lineage>
</organism>
<dbReference type="Proteomes" id="UP001148125">
    <property type="component" value="Unassembled WGS sequence"/>
</dbReference>
<dbReference type="EMBL" id="JAOTPO010000001">
    <property type="protein sequence ID" value="MDE5411806.1"/>
    <property type="molecule type" value="Genomic_DNA"/>
</dbReference>
<evidence type="ECO:0000259" key="1">
    <source>
        <dbReference type="PROSITE" id="PS51350"/>
    </source>
</evidence>
<dbReference type="RefSeq" id="WP_275116442.1">
    <property type="nucleotide sequence ID" value="NZ_JAOTPO010000001.1"/>
</dbReference>
<evidence type="ECO:0000313" key="3">
    <source>
        <dbReference type="Proteomes" id="UP001148125"/>
    </source>
</evidence>
<dbReference type="InterPro" id="IPR035895">
    <property type="entry name" value="HPr-like_sf"/>
</dbReference>
<evidence type="ECO:0000313" key="2">
    <source>
        <dbReference type="EMBL" id="MDE5411806.1"/>
    </source>
</evidence>
<dbReference type="InterPro" id="IPR000032">
    <property type="entry name" value="HPr-like"/>
</dbReference>
<dbReference type="Gene3D" id="3.30.1340.10">
    <property type="entry name" value="HPr-like"/>
    <property type="match status" value="1"/>
</dbReference>